<comment type="catalytic activity">
    <reaction evidence="2">
        <text>4-amino-2-methyl-5-(phosphooxymethyl)pyrimidine + ATP = 4-amino-2-methyl-5-(diphosphooxymethyl)pyrimidine + ADP</text>
        <dbReference type="Rhea" id="RHEA:19893"/>
        <dbReference type="ChEBI" id="CHEBI:30616"/>
        <dbReference type="ChEBI" id="CHEBI:57841"/>
        <dbReference type="ChEBI" id="CHEBI:58354"/>
        <dbReference type="ChEBI" id="CHEBI:456216"/>
        <dbReference type="EC" id="2.7.4.7"/>
    </reaction>
</comment>
<evidence type="ECO:0000256" key="9">
    <source>
        <dbReference type="ARBA" id="ARBA00022741"/>
    </source>
</evidence>
<evidence type="ECO:0000256" key="2">
    <source>
        <dbReference type="ARBA" id="ARBA00000565"/>
    </source>
</evidence>
<dbReference type="Gene3D" id="3.40.1190.20">
    <property type="match status" value="1"/>
</dbReference>
<gene>
    <name evidence="17" type="primary">thiD</name>
    <name evidence="17" type="ORF">FTV88_2330</name>
</gene>
<keyword evidence="18" id="KW-1185">Reference proteome</keyword>
<keyword evidence="10 17" id="KW-0418">Kinase</keyword>
<dbReference type="InterPro" id="IPR013749">
    <property type="entry name" value="PM/HMP-P_kinase-1"/>
</dbReference>
<organism evidence="17 18">
    <name type="scientific">Heliorestis convoluta</name>
    <dbReference type="NCBI Taxonomy" id="356322"/>
    <lineage>
        <taxon>Bacteria</taxon>
        <taxon>Bacillati</taxon>
        <taxon>Bacillota</taxon>
        <taxon>Clostridia</taxon>
        <taxon>Eubacteriales</taxon>
        <taxon>Heliobacteriaceae</taxon>
        <taxon>Heliorestis</taxon>
    </lineage>
</organism>
<dbReference type="PANTHER" id="PTHR20858">
    <property type="entry name" value="PHOSPHOMETHYLPYRIMIDINE KINASE"/>
    <property type="match status" value="1"/>
</dbReference>
<keyword evidence="8 17" id="KW-0808">Transferase</keyword>
<evidence type="ECO:0000313" key="18">
    <source>
        <dbReference type="Proteomes" id="UP000366051"/>
    </source>
</evidence>
<dbReference type="GO" id="GO:0005524">
    <property type="term" value="F:ATP binding"/>
    <property type="evidence" value="ECO:0007669"/>
    <property type="project" value="UniProtKB-KW"/>
</dbReference>
<dbReference type="KEGG" id="hcv:FTV88_2330"/>
<proteinExistence type="inferred from homology"/>
<evidence type="ECO:0000313" key="17">
    <source>
        <dbReference type="EMBL" id="QGG48428.1"/>
    </source>
</evidence>
<name>A0A5Q2N091_9FIRM</name>
<dbReference type="EMBL" id="CP045875">
    <property type="protein sequence ID" value="QGG48428.1"/>
    <property type="molecule type" value="Genomic_DNA"/>
</dbReference>
<comment type="pathway">
    <text evidence="3">Cofactor biosynthesis; thiamine diphosphate biosynthesis; 4-amino-2-methyl-5-diphosphomethylpyrimidine from 5-amino-1-(5-phospho-D-ribosyl)imidazole: step 3/3.</text>
</comment>
<sequence>MSKRDFSELPKVLSIAGSDPSGGAGIQADLKVMAQLDVYGAAAVTALTRQTTRGVHHIYALEPDWVLRQIEEVLYDLKPRVVKTGMLQSPAILQGLAKIWRAYQEEYRSLLDSDCSDNEQERRLVIDPVMHSGTGISLLDEGSLRLFREELLPLTTVLTPNIPEAEAFTGMRIKNMEDMEKAAGLLLDCGVQWVLLKGGHLPGQEEGEIVDLLCSHDESYAFAGPRIPYQDPHGTGCTLASALASYMAQNYSVRESAASAITWVRRAIEKPLQVGTGRPVVCQPALVK</sequence>
<dbReference type="EC" id="2.7.1.49" evidence="5"/>
<dbReference type="GO" id="GO:0008902">
    <property type="term" value="F:hydroxymethylpyrimidine kinase activity"/>
    <property type="evidence" value="ECO:0007669"/>
    <property type="project" value="UniProtKB-EC"/>
</dbReference>
<dbReference type="InterPro" id="IPR004399">
    <property type="entry name" value="HMP/HMP-P_kinase_dom"/>
</dbReference>
<evidence type="ECO:0000256" key="11">
    <source>
        <dbReference type="ARBA" id="ARBA00022840"/>
    </source>
</evidence>
<dbReference type="AlphaFoldDB" id="A0A5Q2N091"/>
<evidence type="ECO:0000256" key="7">
    <source>
        <dbReference type="ARBA" id="ARBA00019161"/>
    </source>
</evidence>
<comment type="pathway">
    <text evidence="13">Cofactor biosynthesis; thiamine diphosphate biosynthesis; 4-amino-2-methyl-5-diphosphomethylpyrimidine from 5-amino-1-(5-phospho-D-ribosyl)imidazole: step 2/3.</text>
</comment>
<evidence type="ECO:0000256" key="4">
    <source>
        <dbReference type="ARBA" id="ARBA00009879"/>
    </source>
</evidence>
<evidence type="ECO:0000256" key="8">
    <source>
        <dbReference type="ARBA" id="ARBA00022679"/>
    </source>
</evidence>
<evidence type="ECO:0000256" key="13">
    <source>
        <dbReference type="ARBA" id="ARBA00037917"/>
    </source>
</evidence>
<evidence type="ECO:0000256" key="14">
    <source>
        <dbReference type="ARBA" id="ARBA00042102"/>
    </source>
</evidence>
<dbReference type="Proteomes" id="UP000366051">
    <property type="component" value="Chromosome"/>
</dbReference>
<dbReference type="EC" id="2.7.4.7" evidence="6"/>
<dbReference type="RefSeq" id="WP_153725608.1">
    <property type="nucleotide sequence ID" value="NZ_CP045875.1"/>
</dbReference>
<protein>
    <recommendedName>
        <fullName evidence="7">Hydroxymethylpyrimidine/phosphomethylpyrimidine kinase</fullName>
        <ecNumber evidence="5">2.7.1.49</ecNumber>
        <ecNumber evidence="6">2.7.4.7</ecNumber>
    </recommendedName>
    <alternativeName>
        <fullName evidence="14">Hydroxymethylpyrimidine kinase</fullName>
    </alternativeName>
    <alternativeName>
        <fullName evidence="15">Hydroxymethylpyrimidine phosphate kinase</fullName>
    </alternativeName>
</protein>
<dbReference type="Pfam" id="PF08543">
    <property type="entry name" value="Phos_pyr_kin"/>
    <property type="match status" value="1"/>
</dbReference>
<evidence type="ECO:0000256" key="5">
    <source>
        <dbReference type="ARBA" id="ARBA00012135"/>
    </source>
</evidence>
<evidence type="ECO:0000256" key="6">
    <source>
        <dbReference type="ARBA" id="ARBA00012963"/>
    </source>
</evidence>
<evidence type="ECO:0000259" key="16">
    <source>
        <dbReference type="Pfam" id="PF08543"/>
    </source>
</evidence>
<dbReference type="PANTHER" id="PTHR20858:SF17">
    <property type="entry name" value="HYDROXYMETHYLPYRIMIDINE_PHOSPHOMETHYLPYRIMIDINE KINASE THI20-RELATED"/>
    <property type="match status" value="1"/>
</dbReference>
<feature type="domain" description="Pyridoxamine kinase/Phosphomethylpyrimidine kinase" evidence="16">
    <location>
        <begin position="19"/>
        <end position="278"/>
    </location>
</feature>
<dbReference type="OrthoDB" id="9810880at2"/>
<keyword evidence="12" id="KW-0784">Thiamine biosynthesis</keyword>
<dbReference type="NCBIfam" id="TIGR00097">
    <property type="entry name" value="HMP-P_kinase"/>
    <property type="match status" value="1"/>
</dbReference>
<evidence type="ECO:0000256" key="12">
    <source>
        <dbReference type="ARBA" id="ARBA00022977"/>
    </source>
</evidence>
<evidence type="ECO:0000256" key="1">
    <source>
        <dbReference type="ARBA" id="ARBA00000151"/>
    </source>
</evidence>
<dbReference type="SUPFAM" id="SSF53613">
    <property type="entry name" value="Ribokinase-like"/>
    <property type="match status" value="1"/>
</dbReference>
<dbReference type="CDD" id="cd01169">
    <property type="entry name" value="HMPP_kinase"/>
    <property type="match status" value="1"/>
</dbReference>
<comment type="catalytic activity">
    <reaction evidence="1">
        <text>4-amino-5-hydroxymethyl-2-methylpyrimidine + ATP = 4-amino-2-methyl-5-(phosphooxymethyl)pyrimidine + ADP + H(+)</text>
        <dbReference type="Rhea" id="RHEA:23096"/>
        <dbReference type="ChEBI" id="CHEBI:15378"/>
        <dbReference type="ChEBI" id="CHEBI:16892"/>
        <dbReference type="ChEBI" id="CHEBI:30616"/>
        <dbReference type="ChEBI" id="CHEBI:58354"/>
        <dbReference type="ChEBI" id="CHEBI:456216"/>
        <dbReference type="EC" id="2.7.1.49"/>
    </reaction>
</comment>
<comment type="similarity">
    <text evidence="4">Belongs to the ThiD family.</text>
</comment>
<evidence type="ECO:0000256" key="15">
    <source>
        <dbReference type="ARBA" id="ARBA00043176"/>
    </source>
</evidence>
<dbReference type="GO" id="GO:0008972">
    <property type="term" value="F:phosphomethylpyrimidine kinase activity"/>
    <property type="evidence" value="ECO:0007669"/>
    <property type="project" value="UniProtKB-EC"/>
</dbReference>
<evidence type="ECO:0000256" key="10">
    <source>
        <dbReference type="ARBA" id="ARBA00022777"/>
    </source>
</evidence>
<evidence type="ECO:0000256" key="3">
    <source>
        <dbReference type="ARBA" id="ARBA00004769"/>
    </source>
</evidence>
<dbReference type="GO" id="GO:0005829">
    <property type="term" value="C:cytosol"/>
    <property type="evidence" value="ECO:0007669"/>
    <property type="project" value="TreeGrafter"/>
</dbReference>
<reference evidence="18" key="1">
    <citation type="submission" date="2019-11" db="EMBL/GenBank/DDBJ databases">
        <title>Genome sequence of Heliorestis convoluta strain HH, an alkaliphilic and minimalistic phototrophic bacterium from a soda lake in Egypt.</title>
        <authorList>
            <person name="Dewey E.D."/>
            <person name="Stokes L.M."/>
            <person name="Burchell B.M."/>
            <person name="Shaffer K.N."/>
            <person name="Huntington A.M."/>
            <person name="Baker J.M."/>
            <person name="Nadendla S."/>
            <person name="Giglio M.G."/>
            <person name="Touchman J.W."/>
            <person name="Blankenship R.E."/>
            <person name="Madigan M.T."/>
            <person name="Sattley W.M."/>
        </authorList>
    </citation>
    <scope>NUCLEOTIDE SEQUENCE [LARGE SCALE GENOMIC DNA]</scope>
    <source>
        <strain evidence="18">HH</strain>
    </source>
</reference>
<keyword evidence="11" id="KW-0067">ATP-binding</keyword>
<dbReference type="FunFam" id="3.40.1190.20:FF:000003">
    <property type="entry name" value="Phosphomethylpyrimidine kinase ThiD"/>
    <property type="match status" value="1"/>
</dbReference>
<dbReference type="GO" id="GO:0009228">
    <property type="term" value="P:thiamine biosynthetic process"/>
    <property type="evidence" value="ECO:0007669"/>
    <property type="project" value="UniProtKB-KW"/>
</dbReference>
<keyword evidence="9" id="KW-0547">Nucleotide-binding</keyword>
<accession>A0A5Q2N091</accession>
<dbReference type="InterPro" id="IPR029056">
    <property type="entry name" value="Ribokinase-like"/>
</dbReference>